<protein>
    <submittedName>
        <fullName evidence="1">Uncharacterized protein</fullName>
    </submittedName>
</protein>
<dbReference type="Proteomes" id="UP000886998">
    <property type="component" value="Unassembled WGS sequence"/>
</dbReference>
<name>A0A8X7CE85_9ARAC</name>
<reference evidence="1" key="1">
    <citation type="submission" date="2020-08" db="EMBL/GenBank/DDBJ databases">
        <title>Multicomponent nature underlies the extraordinary mechanical properties of spider dragline silk.</title>
        <authorList>
            <person name="Kono N."/>
            <person name="Nakamura H."/>
            <person name="Mori M."/>
            <person name="Yoshida Y."/>
            <person name="Ohtoshi R."/>
            <person name="Malay A.D."/>
            <person name="Moran D.A.P."/>
            <person name="Tomita M."/>
            <person name="Numata K."/>
            <person name="Arakawa K."/>
        </authorList>
    </citation>
    <scope>NUCLEOTIDE SEQUENCE</scope>
</reference>
<evidence type="ECO:0000313" key="1">
    <source>
        <dbReference type="EMBL" id="GFY62945.1"/>
    </source>
</evidence>
<gene>
    <name evidence="1" type="ORF">TNIN_215031</name>
</gene>
<evidence type="ECO:0000313" key="2">
    <source>
        <dbReference type="Proteomes" id="UP000886998"/>
    </source>
</evidence>
<accession>A0A8X7CE85</accession>
<dbReference type="EMBL" id="BMAV01014514">
    <property type="protein sequence ID" value="GFY62945.1"/>
    <property type="molecule type" value="Genomic_DNA"/>
</dbReference>
<organism evidence="1 2">
    <name type="scientific">Trichonephila inaurata madagascariensis</name>
    <dbReference type="NCBI Taxonomy" id="2747483"/>
    <lineage>
        <taxon>Eukaryota</taxon>
        <taxon>Metazoa</taxon>
        <taxon>Ecdysozoa</taxon>
        <taxon>Arthropoda</taxon>
        <taxon>Chelicerata</taxon>
        <taxon>Arachnida</taxon>
        <taxon>Araneae</taxon>
        <taxon>Araneomorphae</taxon>
        <taxon>Entelegynae</taxon>
        <taxon>Araneoidea</taxon>
        <taxon>Nephilidae</taxon>
        <taxon>Trichonephila</taxon>
        <taxon>Trichonephila inaurata</taxon>
    </lineage>
</organism>
<proteinExistence type="predicted"/>
<dbReference type="AlphaFoldDB" id="A0A8X7CE85"/>
<keyword evidence="2" id="KW-1185">Reference proteome</keyword>
<sequence>MEETYFRETSQRNFWECVINVSIPAEQFESLRVDSEQMYLASKTSTGNDVFSERMLSSSYSGIGGYRKGQNSKWSVCDGVNCWSICIKRFLRS</sequence>
<comment type="caution">
    <text evidence="1">The sequence shown here is derived from an EMBL/GenBank/DDBJ whole genome shotgun (WGS) entry which is preliminary data.</text>
</comment>